<accession>A0A8S5UBH4</accession>
<protein>
    <submittedName>
        <fullName evidence="1">10 kDa chaperonin</fullName>
    </submittedName>
</protein>
<reference evidence="1" key="1">
    <citation type="journal article" date="2021" name="Proc. Natl. Acad. Sci. U.S.A.">
        <title>A Catalog of Tens of Thousands of Viruses from Human Metagenomes Reveals Hidden Associations with Chronic Diseases.</title>
        <authorList>
            <person name="Tisza M.J."/>
            <person name="Buck C.B."/>
        </authorList>
    </citation>
    <scope>NUCLEOTIDE SEQUENCE</scope>
    <source>
        <strain evidence="1">CtZkC8</strain>
    </source>
</reference>
<evidence type="ECO:0000313" key="1">
    <source>
        <dbReference type="EMBL" id="DAF91845.1"/>
    </source>
</evidence>
<dbReference type="EMBL" id="BK016062">
    <property type="protein sequence ID" value="DAF91845.1"/>
    <property type="molecule type" value="Genomic_DNA"/>
</dbReference>
<sequence length="134" mass="15401">MEDNKLMDQSQLAESIANKIEYSFTDAFLVKLLDPIKVKKEFSKPVDVKPAKKDDNGVEAVDFDKVETEVKEVESDFRKAVVIKTPLSLEHKENMPYEINVGDVVLVRNMRGEYFDLLKDSKLVHYYDIVAVCK</sequence>
<organism evidence="1">
    <name type="scientific">Podoviridae sp. ctZkC8</name>
    <dbReference type="NCBI Taxonomy" id="2825259"/>
    <lineage>
        <taxon>Viruses</taxon>
        <taxon>Duplodnaviria</taxon>
        <taxon>Heunggongvirae</taxon>
        <taxon>Uroviricota</taxon>
        <taxon>Caudoviricetes</taxon>
    </lineage>
</organism>
<name>A0A8S5UBH4_9CAUD</name>
<proteinExistence type="predicted"/>